<keyword evidence="1" id="KW-0732">Signal</keyword>
<proteinExistence type="predicted"/>
<reference evidence="2 3" key="1">
    <citation type="submission" date="2013-03" db="EMBL/GenBank/DDBJ databases">
        <authorList>
            <person name="Warren W."/>
            <person name="Wilson R.K."/>
        </authorList>
    </citation>
    <scope>NUCLEOTIDE SEQUENCE</scope>
</reference>
<dbReference type="PRINTS" id="PR02045">
    <property type="entry name" value="F138DOMAIN"/>
</dbReference>
<evidence type="ECO:0000313" key="3">
    <source>
        <dbReference type="Proteomes" id="UP000233100"/>
    </source>
</evidence>
<organism evidence="2 3">
    <name type="scientific">Macaca fascicularis</name>
    <name type="common">Crab-eating macaque</name>
    <name type="synonym">Cynomolgus monkey</name>
    <dbReference type="NCBI Taxonomy" id="9541"/>
    <lineage>
        <taxon>Eukaryota</taxon>
        <taxon>Metazoa</taxon>
        <taxon>Chordata</taxon>
        <taxon>Craniata</taxon>
        <taxon>Vertebrata</taxon>
        <taxon>Euteleostomi</taxon>
        <taxon>Mammalia</taxon>
        <taxon>Eutheria</taxon>
        <taxon>Euarchontoglires</taxon>
        <taxon>Primates</taxon>
        <taxon>Haplorrhini</taxon>
        <taxon>Catarrhini</taxon>
        <taxon>Cercopithecidae</taxon>
        <taxon>Cercopithecinae</taxon>
        <taxon>Macaca</taxon>
    </lineage>
</organism>
<evidence type="ECO:0000256" key="1">
    <source>
        <dbReference type="SAM" id="SignalP"/>
    </source>
</evidence>
<reference evidence="2" key="2">
    <citation type="submission" date="2025-08" db="UniProtKB">
        <authorList>
            <consortium name="Ensembl"/>
        </authorList>
    </citation>
    <scope>IDENTIFICATION</scope>
</reference>
<feature type="chain" id="PRO_5030839564" evidence="1">
    <location>
        <begin position="25"/>
        <end position="137"/>
    </location>
</feature>
<evidence type="ECO:0000313" key="2">
    <source>
        <dbReference type="Ensembl" id="ENSMFAP00000051029.1"/>
    </source>
</evidence>
<dbReference type="Proteomes" id="UP000233100">
    <property type="component" value="Chromosome 3"/>
</dbReference>
<accession>A0A7N9CPJ7</accession>
<dbReference type="Ensembl" id="ENSMFAT00000075578.1">
    <property type="protein sequence ID" value="ENSMFAP00000051029.1"/>
    <property type="gene ID" value="ENSMFAG00000050175.1"/>
</dbReference>
<dbReference type="AlphaFoldDB" id="A0A7N9CPJ7"/>
<reference evidence="2" key="3">
    <citation type="submission" date="2025-09" db="UniProtKB">
        <authorList>
            <consortium name="Ensembl"/>
        </authorList>
    </citation>
    <scope>IDENTIFICATION</scope>
</reference>
<dbReference type="GeneTree" id="ENSGT00940000167556"/>
<dbReference type="PANTHER" id="PTHR46254">
    <property type="entry name" value="PROTEIN GVQW1-RELATED"/>
    <property type="match status" value="1"/>
</dbReference>
<name>A0A7N9CPJ7_MACFA</name>
<feature type="signal peptide" evidence="1">
    <location>
        <begin position="1"/>
        <end position="24"/>
    </location>
</feature>
<protein>
    <submittedName>
        <fullName evidence="2">Uncharacterized protein</fullName>
    </submittedName>
</protein>
<dbReference type="PANTHER" id="PTHR46254:SF13">
    <property type="entry name" value="SECRETED PROTEIN"/>
    <property type="match status" value="1"/>
</dbReference>
<keyword evidence="3" id="KW-1185">Reference proteome</keyword>
<sequence>MSHPNFALLANLLFSAEWVNRLVALCRSAKETVFPGCYLLSSLAYPWCVLTDCCEVISQPIYNGIPSTQAMMRAGVQWHDLGSLPAPPSWFTPFSCLSLPRTWDYRCPPPCPANFVVFLVETGFHRVSQDGLDLLTS</sequence>